<dbReference type="InterPro" id="IPR011712">
    <property type="entry name" value="Sig_transdc_His_kin_sub3_dim/P"/>
</dbReference>
<feature type="transmembrane region" description="Helical" evidence="5">
    <location>
        <begin position="146"/>
        <end position="168"/>
    </location>
</feature>
<keyword evidence="5" id="KW-0472">Membrane</keyword>
<dbReference type="GO" id="GO:0016020">
    <property type="term" value="C:membrane"/>
    <property type="evidence" value="ECO:0007669"/>
    <property type="project" value="InterPro"/>
</dbReference>
<evidence type="ECO:0000256" key="4">
    <source>
        <dbReference type="SAM" id="MobiDB-lite"/>
    </source>
</evidence>
<keyword evidence="5" id="KW-0812">Transmembrane</keyword>
<evidence type="ECO:0000313" key="7">
    <source>
        <dbReference type="EMBL" id="AQZ60630.1"/>
    </source>
</evidence>
<feature type="compositionally biased region" description="Low complexity" evidence="4">
    <location>
        <begin position="343"/>
        <end position="377"/>
    </location>
</feature>
<feature type="transmembrane region" description="Helical" evidence="5">
    <location>
        <begin position="41"/>
        <end position="60"/>
    </location>
</feature>
<evidence type="ECO:0000256" key="3">
    <source>
        <dbReference type="ARBA" id="ARBA00023012"/>
    </source>
</evidence>
<dbReference type="STRING" id="1909395.BKM31_03115"/>
<feature type="region of interest" description="Disordered" evidence="4">
    <location>
        <begin position="333"/>
        <end position="379"/>
    </location>
</feature>
<evidence type="ECO:0000313" key="8">
    <source>
        <dbReference type="Proteomes" id="UP000190797"/>
    </source>
</evidence>
<dbReference type="Proteomes" id="UP000190797">
    <property type="component" value="Chromosome"/>
</dbReference>
<proteinExistence type="predicted"/>
<accession>A0A1U9ZRQ0</accession>
<organism evidence="7 8">
    <name type="scientific">[Actinomadura] parvosata subsp. kistnae</name>
    <dbReference type="NCBI Taxonomy" id="1909395"/>
    <lineage>
        <taxon>Bacteria</taxon>
        <taxon>Bacillati</taxon>
        <taxon>Actinomycetota</taxon>
        <taxon>Actinomycetes</taxon>
        <taxon>Streptosporangiales</taxon>
        <taxon>Streptosporangiaceae</taxon>
        <taxon>Nonomuraea</taxon>
    </lineage>
</organism>
<feature type="domain" description="Signal transduction histidine kinase subgroup 3 dimerisation and phosphoacceptor" evidence="6">
    <location>
        <begin position="192"/>
        <end position="253"/>
    </location>
</feature>
<dbReference type="AlphaFoldDB" id="A0A1U9ZRQ0"/>
<evidence type="ECO:0000256" key="2">
    <source>
        <dbReference type="ARBA" id="ARBA00022777"/>
    </source>
</evidence>
<name>A0A1U9ZRQ0_9ACTN</name>
<dbReference type="GO" id="GO:0000155">
    <property type="term" value="F:phosphorelay sensor kinase activity"/>
    <property type="evidence" value="ECO:0007669"/>
    <property type="project" value="InterPro"/>
</dbReference>
<dbReference type="EMBL" id="CP017717">
    <property type="protein sequence ID" value="AQZ60630.1"/>
    <property type="molecule type" value="Genomic_DNA"/>
</dbReference>
<dbReference type="PANTHER" id="PTHR24421">
    <property type="entry name" value="NITRATE/NITRITE SENSOR PROTEIN NARX-RELATED"/>
    <property type="match status" value="1"/>
</dbReference>
<dbReference type="KEGG" id="noa:BKM31_03115"/>
<feature type="transmembrane region" description="Helical" evidence="5">
    <location>
        <begin position="72"/>
        <end position="92"/>
    </location>
</feature>
<gene>
    <name evidence="7" type="ORF">BKM31_03115</name>
</gene>
<keyword evidence="3" id="KW-0902">Two-component regulatory system</keyword>
<dbReference type="PANTHER" id="PTHR24421:SF63">
    <property type="entry name" value="SENSOR HISTIDINE KINASE DESK"/>
    <property type="match status" value="1"/>
</dbReference>
<dbReference type="OrthoDB" id="5241784at2"/>
<dbReference type="Pfam" id="PF07730">
    <property type="entry name" value="HisKA_3"/>
    <property type="match status" value="1"/>
</dbReference>
<evidence type="ECO:0000259" key="6">
    <source>
        <dbReference type="Pfam" id="PF07730"/>
    </source>
</evidence>
<dbReference type="Gene3D" id="1.20.5.1930">
    <property type="match status" value="1"/>
</dbReference>
<keyword evidence="2" id="KW-0418">Kinase</keyword>
<protein>
    <recommendedName>
        <fullName evidence="6">Signal transduction histidine kinase subgroup 3 dimerisation and phosphoacceptor domain-containing protein</fullName>
    </recommendedName>
</protein>
<evidence type="ECO:0000256" key="1">
    <source>
        <dbReference type="ARBA" id="ARBA00022679"/>
    </source>
</evidence>
<feature type="transmembrane region" description="Helical" evidence="5">
    <location>
        <begin position="98"/>
        <end position="125"/>
    </location>
</feature>
<keyword evidence="1" id="KW-0808">Transferase</keyword>
<evidence type="ECO:0000256" key="5">
    <source>
        <dbReference type="SAM" id="Phobius"/>
    </source>
</evidence>
<dbReference type="CDD" id="cd16917">
    <property type="entry name" value="HATPase_UhpB-NarQ-NarX-like"/>
    <property type="match status" value="1"/>
</dbReference>
<dbReference type="InterPro" id="IPR050482">
    <property type="entry name" value="Sensor_HK_TwoCompSys"/>
</dbReference>
<keyword evidence="5" id="KW-1133">Transmembrane helix</keyword>
<dbReference type="Gene3D" id="3.30.565.10">
    <property type="entry name" value="Histidine kinase-like ATPase, C-terminal domain"/>
    <property type="match status" value="1"/>
</dbReference>
<keyword evidence="8" id="KW-1185">Reference proteome</keyword>
<dbReference type="GO" id="GO:0046983">
    <property type="term" value="F:protein dimerization activity"/>
    <property type="evidence" value="ECO:0007669"/>
    <property type="project" value="InterPro"/>
</dbReference>
<dbReference type="InterPro" id="IPR036890">
    <property type="entry name" value="HATPase_C_sf"/>
</dbReference>
<reference evidence="8" key="1">
    <citation type="journal article" date="2017" name="Med. Chem. Commun.">
        <title>Nonomuraea sp. ATCC 55076 harbours the largest actinomycete chromosome to date and the kistamicin biosynthetic gene cluster.</title>
        <authorList>
            <person name="Nazari B."/>
            <person name="Forneris C.C."/>
            <person name="Gibson M.I."/>
            <person name="Moon K."/>
            <person name="Schramma K.R."/>
            <person name="Seyedsayamdost M.R."/>
        </authorList>
    </citation>
    <scope>NUCLEOTIDE SEQUENCE [LARGE SCALE GENOMIC DNA]</scope>
    <source>
        <strain evidence="8">ATCC 55076</strain>
    </source>
</reference>
<dbReference type="RefSeq" id="WP_080036689.1">
    <property type="nucleotide sequence ID" value="NZ_CP017717.1"/>
</dbReference>
<sequence length="407" mass="42630">MTPPITPRWVVRHPLWPLIALHVVLAGQVPVYTALGMDGPAGDPLAGTVAFVLALCLSLRHSLAATRGERPAGWPWTLAALVALANVPLWWFGSNWQAFTGFALASMVMLLRGRPLWLAAIAQLLHNPVKEVIGMLHDDAYTVAQALLLGSYSLFSLVLYAGTLVGGARLVRLLHELEATRTELAATAVGEERVRVSRDLHDLLGQSLSAISLKGDLALRLLAKDAAAARAEVESLTGVARDALRDVRAITRDEHSVSLRTEIDGAAALLGAAGVDTRLDVADVPPLSGAAQSALAWAIREGTTNLLRHSDARTCTITLTHRQGTVRLEIVNDGAHPAPAPAPTGAAGPSPAPSGTELSEAAGPSPTPPGTGLAGLAERARAASGTWLTTVRDGLFTLSVEVPEEVA</sequence>
<feature type="transmembrane region" description="Helical" evidence="5">
    <location>
        <begin position="15"/>
        <end position="35"/>
    </location>
</feature>